<dbReference type="Proteomes" id="UP000433181">
    <property type="component" value="Unassembled WGS sequence"/>
</dbReference>
<evidence type="ECO:0000313" key="3">
    <source>
        <dbReference type="Proteomes" id="UP000433181"/>
    </source>
</evidence>
<dbReference type="Gene3D" id="3.90.550.20">
    <property type="match status" value="1"/>
</dbReference>
<keyword evidence="1 2" id="KW-0808">Transferase</keyword>
<dbReference type="AlphaFoldDB" id="A0A6I2UHL2"/>
<dbReference type="GO" id="GO:0000030">
    <property type="term" value="F:mannosyltransferase activity"/>
    <property type="evidence" value="ECO:0007669"/>
    <property type="project" value="TreeGrafter"/>
</dbReference>
<dbReference type="InterPro" id="IPR007577">
    <property type="entry name" value="GlycoTrfase_DXD_sugar-bd_CS"/>
</dbReference>
<sequence>MGFENWLHGRRQMLKFYKDVYSNCYRNKYLRSNRLPFDEEGSIPKIIHYCWFGKGELPDLLKKCINTWREVLPDYELKLWDEDTFPIEMFRFSKQAYEQKKYVFVSDVARWYAVYNYGGIYLDTDVEILKPFDDLLRYNAFIGYESPNLISTATFGAKKHHPWIYDMFTWYEDVDFCADYNEIASTRIMSKKNRVQYGIRMHGRTQDLPIGGGKLFERSLLCPEQVDGKWNITNDTYAVHHFTGLW</sequence>
<dbReference type="EMBL" id="VUNR01000016">
    <property type="protein sequence ID" value="MSU09060.1"/>
    <property type="molecule type" value="Genomic_DNA"/>
</dbReference>
<comment type="caution">
    <text evidence="2">The sequence shown here is derived from an EMBL/GenBank/DDBJ whole genome shotgun (WGS) entry which is preliminary data.</text>
</comment>
<dbReference type="SUPFAM" id="SSF53448">
    <property type="entry name" value="Nucleotide-diphospho-sugar transferases"/>
    <property type="match status" value="1"/>
</dbReference>
<protein>
    <submittedName>
        <fullName evidence="2">Glycosyl transferase</fullName>
    </submittedName>
</protein>
<dbReference type="InterPro" id="IPR029044">
    <property type="entry name" value="Nucleotide-diphossugar_trans"/>
</dbReference>
<evidence type="ECO:0000256" key="1">
    <source>
        <dbReference type="ARBA" id="ARBA00022679"/>
    </source>
</evidence>
<dbReference type="GeneID" id="96778994"/>
<dbReference type="PANTHER" id="PTHR32385">
    <property type="entry name" value="MANNOSYL PHOSPHORYLINOSITOL CERAMIDE SYNTHASE"/>
    <property type="match status" value="1"/>
</dbReference>
<dbReference type="RefSeq" id="WP_154407229.1">
    <property type="nucleotide sequence ID" value="NZ_JBGVIR010000079.1"/>
</dbReference>
<name>A0A6I2UHL2_9FIRM</name>
<dbReference type="InterPro" id="IPR051706">
    <property type="entry name" value="Glycosyltransferase_domain"/>
</dbReference>
<organism evidence="2 3">
    <name type="scientific">Anaerovibrio slackiae</name>
    <dbReference type="NCBI Taxonomy" id="2652309"/>
    <lineage>
        <taxon>Bacteria</taxon>
        <taxon>Bacillati</taxon>
        <taxon>Bacillota</taxon>
        <taxon>Negativicutes</taxon>
        <taxon>Selenomonadales</taxon>
        <taxon>Selenomonadaceae</taxon>
        <taxon>Anaerovibrio</taxon>
    </lineage>
</organism>
<keyword evidence="3" id="KW-1185">Reference proteome</keyword>
<dbReference type="Pfam" id="PF04488">
    <property type="entry name" value="Gly_transf_sug"/>
    <property type="match status" value="1"/>
</dbReference>
<gene>
    <name evidence="2" type="ORF">FYJ84_08695</name>
</gene>
<dbReference type="GO" id="GO:0051999">
    <property type="term" value="P:mannosyl-inositol phosphorylceramide biosynthetic process"/>
    <property type="evidence" value="ECO:0007669"/>
    <property type="project" value="TreeGrafter"/>
</dbReference>
<proteinExistence type="predicted"/>
<accession>A0A6I2UHL2</accession>
<dbReference type="PANTHER" id="PTHR32385:SF15">
    <property type="entry name" value="INOSITOL PHOSPHOCERAMIDE MANNOSYLTRANSFERASE 1"/>
    <property type="match status" value="1"/>
</dbReference>
<evidence type="ECO:0000313" key="2">
    <source>
        <dbReference type="EMBL" id="MSU09060.1"/>
    </source>
</evidence>
<reference evidence="2 3" key="1">
    <citation type="submission" date="2019-08" db="EMBL/GenBank/DDBJ databases">
        <title>In-depth cultivation of the pig gut microbiome towards novel bacterial diversity and tailored functional studies.</title>
        <authorList>
            <person name="Wylensek D."/>
            <person name="Hitch T.C.A."/>
            <person name="Clavel T."/>
        </authorList>
    </citation>
    <scope>NUCLEOTIDE SEQUENCE [LARGE SCALE GENOMIC DNA]</scope>
    <source>
        <strain evidence="2 3">WCA-693-APC-5D-A</strain>
    </source>
</reference>
<dbReference type="GO" id="GO:0016020">
    <property type="term" value="C:membrane"/>
    <property type="evidence" value="ECO:0007669"/>
    <property type="project" value="GOC"/>
</dbReference>